<dbReference type="PANTHER" id="PTHR18806:SF4">
    <property type="entry name" value="RNA-BINDING PROTEIN 25"/>
    <property type="match status" value="1"/>
</dbReference>
<dbReference type="STRING" id="2903.R1E680"/>
<dbReference type="KEGG" id="ehx:EMIHUDRAFT_118438"/>
<dbReference type="OMA" id="CEYAEPL"/>
<dbReference type="RefSeq" id="XP_005770970.1">
    <property type="nucleotide sequence ID" value="XM_005770913.1"/>
</dbReference>
<feature type="region of interest" description="Disordered" evidence="2">
    <location>
        <begin position="173"/>
        <end position="195"/>
    </location>
</feature>
<reference evidence="4" key="2">
    <citation type="submission" date="2024-10" db="UniProtKB">
        <authorList>
            <consortium name="EnsemblProtists"/>
        </authorList>
    </citation>
    <scope>IDENTIFICATION</scope>
</reference>
<dbReference type="InterPro" id="IPR000504">
    <property type="entry name" value="RRM_dom"/>
</dbReference>
<organism evidence="4 5">
    <name type="scientific">Emiliania huxleyi (strain CCMP1516)</name>
    <dbReference type="NCBI Taxonomy" id="280463"/>
    <lineage>
        <taxon>Eukaryota</taxon>
        <taxon>Haptista</taxon>
        <taxon>Haptophyta</taxon>
        <taxon>Prymnesiophyceae</taxon>
        <taxon>Isochrysidales</taxon>
        <taxon>Noelaerhabdaceae</taxon>
        <taxon>Emiliania</taxon>
    </lineage>
</organism>
<dbReference type="Gene3D" id="3.30.70.330">
    <property type="match status" value="1"/>
</dbReference>
<feature type="region of interest" description="Disordered" evidence="2">
    <location>
        <begin position="1"/>
        <end position="68"/>
    </location>
</feature>
<dbReference type="Proteomes" id="UP000013827">
    <property type="component" value="Unassembled WGS sequence"/>
</dbReference>
<dbReference type="SUPFAM" id="SSF54928">
    <property type="entry name" value="RNA-binding domain, RBD"/>
    <property type="match status" value="1"/>
</dbReference>
<keyword evidence="5" id="KW-1185">Reference proteome</keyword>
<dbReference type="CDD" id="cd12446">
    <property type="entry name" value="RRM_RBM25"/>
    <property type="match status" value="1"/>
</dbReference>
<evidence type="ECO:0000259" key="3">
    <source>
        <dbReference type="PROSITE" id="PS50102"/>
    </source>
</evidence>
<dbReference type="AlphaFoldDB" id="A0A0D3J4V6"/>
<dbReference type="GeneID" id="17264081"/>
<dbReference type="HOGENOM" id="CLU_1253486_0_0_1"/>
<feature type="domain" description="RRM" evidence="3">
    <location>
        <begin position="75"/>
        <end position="153"/>
    </location>
</feature>
<dbReference type="InterPro" id="IPR034268">
    <property type="entry name" value="RBM25_RRM"/>
</dbReference>
<evidence type="ECO:0000256" key="2">
    <source>
        <dbReference type="SAM" id="MobiDB-lite"/>
    </source>
</evidence>
<evidence type="ECO:0000313" key="5">
    <source>
        <dbReference type="Proteomes" id="UP000013827"/>
    </source>
</evidence>
<evidence type="ECO:0000313" key="4">
    <source>
        <dbReference type="EnsemblProtists" id="EOD18541"/>
    </source>
</evidence>
<sequence length="221" mass="23344">MYGARPGYPPPGYMPGYPPPPGAYPPGYPPPGYPPPPGYGAPMPPRPPGPPVPPSGPVPPPGPAPPARLPPERSCTLYIGKIPAAAADAFIAELLSCCGTLMQWKRSVDPESGQSKSFGFCDFATGEGVLRALRLLPAVRLGGADLMLKVDQKTHDFLKEYEPQRKAALAALKGTPSPADATQMLPGADEEKDPHATARLSEITQAWNATYAPEEKDKNAQ</sequence>
<dbReference type="PaxDb" id="2903-EOD18541"/>
<proteinExistence type="predicted"/>
<dbReference type="InterPro" id="IPR035979">
    <property type="entry name" value="RBD_domain_sf"/>
</dbReference>
<evidence type="ECO:0000256" key="1">
    <source>
        <dbReference type="PROSITE-ProRule" id="PRU00176"/>
    </source>
</evidence>
<dbReference type="PANTHER" id="PTHR18806">
    <property type="entry name" value="RBM25 PROTEIN"/>
    <property type="match status" value="1"/>
</dbReference>
<accession>A0A0D3J4V6</accession>
<dbReference type="InterPro" id="IPR012677">
    <property type="entry name" value="Nucleotide-bd_a/b_plait_sf"/>
</dbReference>
<feature type="compositionally biased region" description="Pro residues" evidence="2">
    <location>
        <begin position="7"/>
        <end position="68"/>
    </location>
</feature>
<dbReference type="InterPro" id="IPR052768">
    <property type="entry name" value="RBM25"/>
</dbReference>
<protein>
    <recommendedName>
        <fullName evidence="3">RRM domain-containing protein</fullName>
    </recommendedName>
</protein>
<reference evidence="5" key="1">
    <citation type="journal article" date="2013" name="Nature">
        <title>Pan genome of the phytoplankton Emiliania underpins its global distribution.</title>
        <authorList>
            <person name="Read B.A."/>
            <person name="Kegel J."/>
            <person name="Klute M.J."/>
            <person name="Kuo A."/>
            <person name="Lefebvre S.C."/>
            <person name="Maumus F."/>
            <person name="Mayer C."/>
            <person name="Miller J."/>
            <person name="Monier A."/>
            <person name="Salamov A."/>
            <person name="Young J."/>
            <person name="Aguilar M."/>
            <person name="Claverie J.M."/>
            <person name="Frickenhaus S."/>
            <person name="Gonzalez K."/>
            <person name="Herman E.K."/>
            <person name="Lin Y.C."/>
            <person name="Napier J."/>
            <person name="Ogata H."/>
            <person name="Sarno A.F."/>
            <person name="Shmutz J."/>
            <person name="Schroeder D."/>
            <person name="de Vargas C."/>
            <person name="Verret F."/>
            <person name="von Dassow P."/>
            <person name="Valentin K."/>
            <person name="Van de Peer Y."/>
            <person name="Wheeler G."/>
            <person name="Dacks J.B."/>
            <person name="Delwiche C.F."/>
            <person name="Dyhrman S.T."/>
            <person name="Glockner G."/>
            <person name="John U."/>
            <person name="Richards T."/>
            <person name="Worden A.Z."/>
            <person name="Zhang X."/>
            <person name="Grigoriev I.V."/>
            <person name="Allen A.E."/>
            <person name="Bidle K."/>
            <person name="Borodovsky M."/>
            <person name="Bowler C."/>
            <person name="Brownlee C."/>
            <person name="Cock J.M."/>
            <person name="Elias M."/>
            <person name="Gladyshev V.N."/>
            <person name="Groth M."/>
            <person name="Guda C."/>
            <person name="Hadaegh A."/>
            <person name="Iglesias-Rodriguez M.D."/>
            <person name="Jenkins J."/>
            <person name="Jones B.M."/>
            <person name="Lawson T."/>
            <person name="Leese F."/>
            <person name="Lindquist E."/>
            <person name="Lobanov A."/>
            <person name="Lomsadze A."/>
            <person name="Malik S.B."/>
            <person name="Marsh M.E."/>
            <person name="Mackinder L."/>
            <person name="Mock T."/>
            <person name="Mueller-Roeber B."/>
            <person name="Pagarete A."/>
            <person name="Parker M."/>
            <person name="Probert I."/>
            <person name="Quesneville H."/>
            <person name="Raines C."/>
            <person name="Rensing S.A."/>
            <person name="Riano-Pachon D.M."/>
            <person name="Richier S."/>
            <person name="Rokitta S."/>
            <person name="Shiraiwa Y."/>
            <person name="Soanes D.M."/>
            <person name="van der Giezen M."/>
            <person name="Wahlund T.M."/>
            <person name="Williams B."/>
            <person name="Wilson W."/>
            <person name="Wolfe G."/>
            <person name="Wurch L.L."/>
        </authorList>
    </citation>
    <scope>NUCLEOTIDE SEQUENCE</scope>
</reference>
<dbReference type="EnsemblProtists" id="EOD18541">
    <property type="protein sequence ID" value="EOD18541"/>
    <property type="gene ID" value="EMIHUDRAFT_118438"/>
</dbReference>
<dbReference type="PROSITE" id="PS50102">
    <property type="entry name" value="RRM"/>
    <property type="match status" value="1"/>
</dbReference>
<dbReference type="eggNOG" id="KOG2253">
    <property type="taxonomic scope" value="Eukaryota"/>
</dbReference>
<dbReference type="SMART" id="SM00360">
    <property type="entry name" value="RRM"/>
    <property type="match status" value="1"/>
</dbReference>
<name>A0A0D3J4V6_EMIH1</name>
<dbReference type="GO" id="GO:0003723">
    <property type="term" value="F:RNA binding"/>
    <property type="evidence" value="ECO:0007669"/>
    <property type="project" value="UniProtKB-UniRule"/>
</dbReference>
<dbReference type="Pfam" id="PF00076">
    <property type="entry name" value="RRM_1"/>
    <property type="match status" value="1"/>
</dbReference>
<keyword evidence="1" id="KW-0694">RNA-binding</keyword>